<keyword evidence="3" id="KW-1185">Reference proteome</keyword>
<evidence type="ECO:0000313" key="1">
    <source>
        <dbReference type="EMBL" id="KAJ6802478.1"/>
    </source>
</evidence>
<comment type="caution">
    <text evidence="1">The sequence shown here is derived from an EMBL/GenBank/DDBJ whole genome shotgun (WGS) entry which is preliminary data.</text>
</comment>
<reference evidence="1" key="1">
    <citation type="journal article" date="2023" name="GigaByte">
        <title>Genome assembly of the bearded iris, Iris pallida Lam.</title>
        <authorList>
            <person name="Bruccoleri R.E."/>
            <person name="Oakeley E.J."/>
            <person name="Faust A.M.E."/>
            <person name="Altorfer M."/>
            <person name="Dessus-Babus S."/>
            <person name="Burckhardt D."/>
            <person name="Oertli M."/>
            <person name="Naumann U."/>
            <person name="Petersen F."/>
            <person name="Wong J."/>
        </authorList>
    </citation>
    <scope>NUCLEOTIDE SEQUENCE</scope>
    <source>
        <strain evidence="1">GSM-AAB239-AS_SAM_17_03QT</strain>
    </source>
</reference>
<accession>A0AAX6EEV0</accession>
<gene>
    <name evidence="1" type="ORF">M6B38_194100</name>
    <name evidence="2" type="ORF">M6B38_376300</name>
</gene>
<reference evidence="1" key="2">
    <citation type="submission" date="2023-04" db="EMBL/GenBank/DDBJ databases">
        <authorList>
            <person name="Bruccoleri R.E."/>
            <person name="Oakeley E.J."/>
            <person name="Faust A.-M."/>
            <person name="Dessus-Babus S."/>
            <person name="Altorfer M."/>
            <person name="Burckhardt D."/>
            <person name="Oertli M."/>
            <person name="Naumann U."/>
            <person name="Petersen F."/>
            <person name="Wong J."/>
        </authorList>
    </citation>
    <scope>NUCLEOTIDE SEQUENCE</scope>
    <source>
        <strain evidence="1">GSM-AAB239-AS_SAM_17_03QT</strain>
        <tissue evidence="1">Leaf</tissue>
    </source>
</reference>
<dbReference type="EMBL" id="JANAVB010021600">
    <property type="protein sequence ID" value="KAJ6825469.1"/>
    <property type="molecule type" value="Genomic_DNA"/>
</dbReference>
<sequence length="42" mass="4825">MRTVSYYKYKFIPDLCSCPELCPIPCGYVGFFKLFLAQDIPG</sequence>
<name>A0AAX6EEV0_IRIPA</name>
<dbReference type="AlphaFoldDB" id="A0AAX6EEV0"/>
<evidence type="ECO:0000313" key="2">
    <source>
        <dbReference type="EMBL" id="KAJ6825469.1"/>
    </source>
</evidence>
<dbReference type="Proteomes" id="UP001140949">
    <property type="component" value="Unassembled WGS sequence"/>
</dbReference>
<evidence type="ECO:0000313" key="3">
    <source>
        <dbReference type="Proteomes" id="UP001140949"/>
    </source>
</evidence>
<protein>
    <submittedName>
        <fullName evidence="1">Uncharacterized protein</fullName>
    </submittedName>
</protein>
<dbReference type="EMBL" id="JANAVB010037260">
    <property type="protein sequence ID" value="KAJ6802478.1"/>
    <property type="molecule type" value="Genomic_DNA"/>
</dbReference>
<proteinExistence type="predicted"/>
<organism evidence="1 3">
    <name type="scientific">Iris pallida</name>
    <name type="common">Sweet iris</name>
    <dbReference type="NCBI Taxonomy" id="29817"/>
    <lineage>
        <taxon>Eukaryota</taxon>
        <taxon>Viridiplantae</taxon>
        <taxon>Streptophyta</taxon>
        <taxon>Embryophyta</taxon>
        <taxon>Tracheophyta</taxon>
        <taxon>Spermatophyta</taxon>
        <taxon>Magnoliopsida</taxon>
        <taxon>Liliopsida</taxon>
        <taxon>Asparagales</taxon>
        <taxon>Iridaceae</taxon>
        <taxon>Iridoideae</taxon>
        <taxon>Irideae</taxon>
        <taxon>Iris</taxon>
    </lineage>
</organism>